<dbReference type="STRING" id="7868.ENSCMIP00000029796"/>
<evidence type="ECO:0000313" key="7">
    <source>
        <dbReference type="Ensembl" id="ENSCMIP00000029796.1"/>
    </source>
</evidence>
<dbReference type="GO" id="GO:0005654">
    <property type="term" value="C:nucleoplasm"/>
    <property type="evidence" value="ECO:0007669"/>
    <property type="project" value="TreeGrafter"/>
</dbReference>
<reference evidence="8" key="3">
    <citation type="journal article" date="2014" name="Nature">
        <title>Elephant shark genome provides unique insights into gnathostome evolution.</title>
        <authorList>
            <consortium name="International Elephant Shark Genome Sequencing Consortium"/>
            <person name="Venkatesh B."/>
            <person name="Lee A.P."/>
            <person name="Ravi V."/>
            <person name="Maurya A.K."/>
            <person name="Lian M.M."/>
            <person name="Swann J.B."/>
            <person name="Ohta Y."/>
            <person name="Flajnik M.F."/>
            <person name="Sutoh Y."/>
            <person name="Kasahara M."/>
            <person name="Hoon S."/>
            <person name="Gangu V."/>
            <person name="Roy S.W."/>
            <person name="Irimia M."/>
            <person name="Korzh V."/>
            <person name="Kondrychyn I."/>
            <person name="Lim Z.W."/>
            <person name="Tay B.H."/>
            <person name="Tohari S."/>
            <person name="Kong K.W."/>
            <person name="Ho S."/>
            <person name="Lorente-Galdos B."/>
            <person name="Quilez J."/>
            <person name="Marques-Bonet T."/>
            <person name="Raney B.J."/>
            <person name="Ingham P.W."/>
            <person name="Tay A."/>
            <person name="Hillier L.W."/>
            <person name="Minx P."/>
            <person name="Boehm T."/>
            <person name="Wilson R.K."/>
            <person name="Brenner S."/>
            <person name="Warren W.C."/>
        </authorList>
    </citation>
    <scope>NUCLEOTIDE SEQUENCE [LARGE SCALE GENOMIC DNA]</scope>
</reference>
<evidence type="ECO:0000256" key="2">
    <source>
        <dbReference type="ARBA" id="ARBA00004584"/>
    </source>
</evidence>
<dbReference type="GO" id="GO:0000775">
    <property type="term" value="C:chromosome, centromeric region"/>
    <property type="evidence" value="ECO:0007669"/>
    <property type="project" value="UniProtKB-SubCell"/>
</dbReference>
<dbReference type="OrthoDB" id="6585699at2759"/>
<dbReference type="GO" id="GO:0034080">
    <property type="term" value="P:CENP-A containing chromatin assembly"/>
    <property type="evidence" value="ECO:0007669"/>
    <property type="project" value="InterPro"/>
</dbReference>
<dbReference type="GO" id="GO:0007059">
    <property type="term" value="P:chromosome segregation"/>
    <property type="evidence" value="ECO:0007669"/>
    <property type="project" value="InterPro"/>
</dbReference>
<name>A0A4W3IQK7_CALMI</name>
<evidence type="ECO:0000313" key="8">
    <source>
        <dbReference type="Proteomes" id="UP000314986"/>
    </source>
</evidence>
<gene>
    <name evidence="7" type="primary">cenpn</name>
</gene>
<dbReference type="Pfam" id="PF05238">
    <property type="entry name" value="CENP-N"/>
    <property type="match status" value="1"/>
</dbReference>
<dbReference type="Ensembl" id="ENSCMIT00000030262.1">
    <property type="protein sequence ID" value="ENSCMIP00000029796.1"/>
    <property type="gene ID" value="ENSCMIG00000012863.1"/>
</dbReference>
<reference evidence="8" key="1">
    <citation type="journal article" date="2006" name="Science">
        <title>Ancient noncoding elements conserved in the human genome.</title>
        <authorList>
            <person name="Venkatesh B."/>
            <person name="Kirkness E.F."/>
            <person name="Loh Y.H."/>
            <person name="Halpern A.L."/>
            <person name="Lee A.P."/>
            <person name="Johnson J."/>
            <person name="Dandona N."/>
            <person name="Viswanathan L.D."/>
            <person name="Tay A."/>
            <person name="Venter J.C."/>
            <person name="Strausberg R.L."/>
            <person name="Brenner S."/>
        </authorList>
    </citation>
    <scope>NUCLEOTIDE SEQUENCE [LARGE SCALE GENOMIC DNA]</scope>
</reference>
<keyword evidence="5" id="KW-0539">Nucleus</keyword>
<protein>
    <submittedName>
        <fullName evidence="7">Centromere protein N</fullName>
    </submittedName>
</protein>
<keyword evidence="8" id="KW-1185">Reference proteome</keyword>
<dbReference type="Proteomes" id="UP000314986">
    <property type="component" value="Unassembled WGS sequence"/>
</dbReference>
<reference evidence="8" key="2">
    <citation type="journal article" date="2007" name="PLoS Biol.">
        <title>Survey sequencing and comparative analysis of the elephant shark (Callorhinchus milii) genome.</title>
        <authorList>
            <person name="Venkatesh B."/>
            <person name="Kirkness E.F."/>
            <person name="Loh Y.H."/>
            <person name="Halpern A.L."/>
            <person name="Lee A.P."/>
            <person name="Johnson J."/>
            <person name="Dandona N."/>
            <person name="Viswanathan L.D."/>
            <person name="Tay A."/>
            <person name="Venter J.C."/>
            <person name="Strausberg R.L."/>
            <person name="Brenner S."/>
        </authorList>
    </citation>
    <scope>NUCLEOTIDE SEQUENCE [LARGE SCALE GENOMIC DNA]</scope>
</reference>
<evidence type="ECO:0000256" key="3">
    <source>
        <dbReference type="ARBA" id="ARBA00005566"/>
    </source>
</evidence>
<proteinExistence type="inferred from homology"/>
<dbReference type="PANTHER" id="PTHR46790">
    <property type="entry name" value="CENTROMERE PROTEIN N"/>
    <property type="match status" value="1"/>
</dbReference>
<dbReference type="PANTHER" id="PTHR46790:SF1">
    <property type="entry name" value="CENTROMERE PROTEIN N"/>
    <property type="match status" value="1"/>
</dbReference>
<dbReference type="RefSeq" id="XP_007887406.1">
    <property type="nucleotide sequence ID" value="XM_007889215.2"/>
</dbReference>
<dbReference type="GeneTree" id="ENSGT00390000004738"/>
<dbReference type="AlphaFoldDB" id="A0A4W3IQK7"/>
<keyword evidence="6" id="KW-0137">Centromere</keyword>
<reference evidence="7" key="4">
    <citation type="submission" date="2025-05" db="UniProtKB">
        <authorList>
            <consortium name="Ensembl"/>
        </authorList>
    </citation>
    <scope>IDENTIFICATION</scope>
</reference>
<organism evidence="7 8">
    <name type="scientific">Callorhinchus milii</name>
    <name type="common">Ghost shark</name>
    <dbReference type="NCBI Taxonomy" id="7868"/>
    <lineage>
        <taxon>Eukaryota</taxon>
        <taxon>Metazoa</taxon>
        <taxon>Chordata</taxon>
        <taxon>Craniata</taxon>
        <taxon>Vertebrata</taxon>
        <taxon>Chondrichthyes</taxon>
        <taxon>Holocephali</taxon>
        <taxon>Chimaeriformes</taxon>
        <taxon>Callorhinchidae</taxon>
        <taxon>Callorhinchus</taxon>
    </lineage>
</organism>
<comment type="similarity">
    <text evidence="3">Belongs to the CENP-N/CHL4 family.</text>
</comment>
<dbReference type="Ensembl" id="ENSCMIT00000030265.1">
    <property type="protein sequence ID" value="ENSCMIP00000029799.1"/>
    <property type="gene ID" value="ENSCMIG00000012863.1"/>
</dbReference>
<evidence type="ECO:0000256" key="1">
    <source>
        <dbReference type="ARBA" id="ARBA00004123"/>
    </source>
</evidence>
<dbReference type="KEGG" id="cmk:103175915"/>
<evidence type="ECO:0000256" key="6">
    <source>
        <dbReference type="ARBA" id="ARBA00023328"/>
    </source>
</evidence>
<keyword evidence="4" id="KW-0158">Chromosome</keyword>
<dbReference type="InterPro" id="IPR052011">
    <property type="entry name" value="CENP-NAC/CAD_complex"/>
</dbReference>
<dbReference type="CTD" id="55839"/>
<evidence type="ECO:0000256" key="5">
    <source>
        <dbReference type="ARBA" id="ARBA00023242"/>
    </source>
</evidence>
<evidence type="ECO:0000256" key="4">
    <source>
        <dbReference type="ARBA" id="ARBA00022454"/>
    </source>
</evidence>
<sequence length="345" mass="39746">MDGTEYLIKVLSKFQVAEFQRLLRVWGVFSERKLQSLNFNQNKRELILQIATLCEDNGITVKQTADLEIMFYCAHPQQKRWSAYQMSRMQGDEDAHLVDIWSFKKKFESNLKLLVRNVTINILERGDAFWIRIAWGKRHTSPNQLKASYAVYYPQTPFVFLSNLTSQYRVYFSQALVIAAQYTMLKEMDLCGHCLDSLRDIAFKRFNPALTAHHRKPLQQLNVAQESVQDPRITMENAKENAHAKRLTTAAFGDGPLPKLEEVQYRLQTAFKDDRNLGILSDRGKPFRCIAKFSSPNILESLRALSALGIVDVPISTMFSSIPEKRRNYFKVTDRRTPGHNASAS</sequence>
<dbReference type="OMA" id="WSVYQMK"/>
<dbReference type="GeneID" id="103175915"/>
<comment type="subcellular location">
    <subcellularLocation>
        <location evidence="2">Chromosome</location>
        <location evidence="2">Centromere</location>
    </subcellularLocation>
    <subcellularLocation>
        <location evidence="1">Nucleus</location>
    </subcellularLocation>
</comment>
<accession>A0A4W3IQK7</accession>
<dbReference type="InterPro" id="IPR007902">
    <property type="entry name" value="Chl4/mis15/CENP-N"/>
</dbReference>